<gene>
    <name evidence="6" type="ORF">LMI_0605</name>
    <name evidence="7" type="ORF">SAMN02982997_02175</name>
</gene>
<dbReference type="STRING" id="451.B6N58_12325"/>
<evidence type="ECO:0000256" key="1">
    <source>
        <dbReference type="ARBA" id="ARBA00004196"/>
    </source>
</evidence>
<name>A0A098GBR4_LEGMI</name>
<dbReference type="EMBL" id="FMVN01000011">
    <property type="protein sequence ID" value="SCY59774.1"/>
    <property type="molecule type" value="Genomic_DNA"/>
</dbReference>
<evidence type="ECO:0000259" key="5">
    <source>
        <dbReference type="Pfam" id="PF25917"/>
    </source>
</evidence>
<keyword evidence="4" id="KW-0732">Signal</keyword>
<comment type="similarity">
    <text evidence="2">Belongs to the membrane fusion protein (MFP) (TC 8.A.1) family.</text>
</comment>
<dbReference type="OrthoDB" id="8558741at2"/>
<proteinExistence type="inferred from homology"/>
<evidence type="ECO:0000313" key="7">
    <source>
        <dbReference type="EMBL" id="SCY59774.1"/>
    </source>
</evidence>
<protein>
    <submittedName>
        <fullName evidence="7">HlyD family secretion protein</fullName>
    </submittedName>
    <submittedName>
        <fullName evidence="6">Periplasmic component of efflux system</fullName>
    </submittedName>
</protein>
<evidence type="ECO:0000313" key="8">
    <source>
        <dbReference type="Proteomes" id="UP000032414"/>
    </source>
</evidence>
<dbReference type="Gene3D" id="2.40.30.170">
    <property type="match status" value="1"/>
</dbReference>
<keyword evidence="3" id="KW-0175">Coiled coil</keyword>
<dbReference type="Proteomes" id="UP000182998">
    <property type="component" value="Unassembled WGS sequence"/>
</dbReference>
<dbReference type="PATRIC" id="fig|451.8.peg.2379"/>
<dbReference type="SUPFAM" id="SSF111369">
    <property type="entry name" value="HlyD-like secretion proteins"/>
    <property type="match status" value="3"/>
</dbReference>
<dbReference type="PANTHER" id="PTHR32347">
    <property type="entry name" value="EFFLUX SYSTEM COMPONENT YKNX-RELATED"/>
    <property type="match status" value="1"/>
</dbReference>
<accession>A0A098GBR4</accession>
<dbReference type="Gene3D" id="2.40.50.100">
    <property type="match status" value="1"/>
</dbReference>
<dbReference type="GO" id="GO:0030313">
    <property type="term" value="C:cell envelope"/>
    <property type="evidence" value="ECO:0007669"/>
    <property type="project" value="UniProtKB-SubCell"/>
</dbReference>
<organism evidence="6 8">
    <name type="scientific">Legionella micdadei</name>
    <name type="common">Tatlockia micdadei</name>
    <dbReference type="NCBI Taxonomy" id="451"/>
    <lineage>
        <taxon>Bacteria</taxon>
        <taxon>Pseudomonadati</taxon>
        <taxon>Pseudomonadota</taxon>
        <taxon>Gammaproteobacteria</taxon>
        <taxon>Legionellales</taxon>
        <taxon>Legionellaceae</taxon>
        <taxon>Legionella</taxon>
    </lineage>
</organism>
<dbReference type="AlphaFoldDB" id="A0A098GBR4"/>
<dbReference type="PANTHER" id="PTHR32347:SF23">
    <property type="entry name" value="BLL5650 PROTEIN"/>
    <property type="match status" value="1"/>
</dbReference>
<dbReference type="HOGENOM" id="CLU_018816_6_5_6"/>
<dbReference type="RefSeq" id="WP_045098440.1">
    <property type="nucleotide sequence ID" value="NZ_JABTVM010000010.1"/>
</dbReference>
<evidence type="ECO:0000313" key="6">
    <source>
        <dbReference type="EMBL" id="CEG59938.1"/>
    </source>
</evidence>
<dbReference type="PROSITE" id="PS51257">
    <property type="entry name" value="PROKAR_LIPOPROTEIN"/>
    <property type="match status" value="1"/>
</dbReference>
<evidence type="ECO:0000256" key="3">
    <source>
        <dbReference type="ARBA" id="ARBA00023054"/>
    </source>
</evidence>
<dbReference type="InterPro" id="IPR058625">
    <property type="entry name" value="MdtA-like_BSH"/>
</dbReference>
<keyword evidence="9" id="KW-1185">Reference proteome</keyword>
<dbReference type="KEGG" id="tmc:LMI_0605"/>
<dbReference type="EMBL" id="LN614830">
    <property type="protein sequence ID" value="CEG59938.1"/>
    <property type="molecule type" value="Genomic_DNA"/>
</dbReference>
<comment type="subcellular location">
    <subcellularLocation>
        <location evidence="1">Cell envelope</location>
    </subcellularLocation>
</comment>
<feature type="domain" description="Multidrug resistance protein MdtA-like barrel-sandwich hybrid" evidence="5">
    <location>
        <begin position="43"/>
        <end position="225"/>
    </location>
</feature>
<feature type="signal peptide" evidence="4">
    <location>
        <begin position="1"/>
        <end position="20"/>
    </location>
</feature>
<sequence>MSAMRAKFLSIFFLSALSLGCGSSDHSKTYQGYVEGENIYLASSNSGILKKLLVNRGDQVHQGQLLFVLDENPQALVVKQNEADLLQAEKVLKDLENPKRTPEIEAIKAQIAQTDAELKLAEVRVKRMTTLLARNAIDKDTVDAAIAKYNEEKHLKEQYEYNLQLARLGSRIEQIKAQEAQIISVTAKLNEAKWQLAQKSVSAPDDGFIFDTYFRVGEFVPNQQAVLSLLPPKNIRIEFFIPVEELSAVHRGQKINFICEGCNNPNQATITYISPEAQYIPPLVYTRENNDKLVFRIKAVIEHPHQFKPGQPVSVILP</sequence>
<evidence type="ECO:0000256" key="4">
    <source>
        <dbReference type="SAM" id="SignalP"/>
    </source>
</evidence>
<dbReference type="Gene3D" id="1.10.287.470">
    <property type="entry name" value="Helix hairpin bin"/>
    <property type="match status" value="2"/>
</dbReference>
<dbReference type="Proteomes" id="UP000032414">
    <property type="component" value="Chromosome I"/>
</dbReference>
<evidence type="ECO:0000313" key="9">
    <source>
        <dbReference type="Proteomes" id="UP000182998"/>
    </source>
</evidence>
<feature type="chain" id="PRO_5009750683" evidence="4">
    <location>
        <begin position="21"/>
        <end position="318"/>
    </location>
</feature>
<reference evidence="6" key="2">
    <citation type="submission" date="2014-09" db="EMBL/GenBank/DDBJ databases">
        <authorList>
            <person name="GOMEZ-VALERO Laura"/>
        </authorList>
    </citation>
    <scope>NUCLEOTIDE SEQUENCE</scope>
    <source>
        <strain evidence="6">ATCC33218</strain>
    </source>
</reference>
<reference evidence="7 9" key="3">
    <citation type="submission" date="2016-10" db="EMBL/GenBank/DDBJ databases">
        <authorList>
            <person name="Varghese N."/>
            <person name="Submissions S."/>
        </authorList>
    </citation>
    <scope>NUCLEOTIDE SEQUENCE [LARGE SCALE GENOMIC DNA]</scope>
    <source>
        <strain evidence="7 9">ATCC 33218</strain>
    </source>
</reference>
<evidence type="ECO:0000256" key="2">
    <source>
        <dbReference type="ARBA" id="ARBA00009477"/>
    </source>
</evidence>
<dbReference type="InterPro" id="IPR050465">
    <property type="entry name" value="UPF0194_transport"/>
</dbReference>
<reference evidence="8" key="1">
    <citation type="submission" date="2014-09" db="EMBL/GenBank/DDBJ databases">
        <authorList>
            <person name="Gomez-Valero L."/>
        </authorList>
    </citation>
    <scope>NUCLEOTIDE SEQUENCE [LARGE SCALE GENOMIC DNA]</scope>
    <source>
        <strain evidence="8">ATCC33218</strain>
    </source>
</reference>
<dbReference type="Pfam" id="PF25917">
    <property type="entry name" value="BSH_RND"/>
    <property type="match status" value="1"/>
</dbReference>